<name>A0A383ERD4_9ZZZZ</name>
<reference evidence="3" key="1">
    <citation type="submission" date="2018-05" db="EMBL/GenBank/DDBJ databases">
        <authorList>
            <person name="Lanie J.A."/>
            <person name="Ng W.-L."/>
            <person name="Kazmierczak K.M."/>
            <person name="Andrzejewski T.M."/>
            <person name="Davidsen T.M."/>
            <person name="Wayne K.J."/>
            <person name="Tettelin H."/>
            <person name="Glass J.I."/>
            <person name="Rusch D."/>
            <person name="Podicherti R."/>
            <person name="Tsui H.-C.T."/>
            <person name="Winkler M.E."/>
        </authorList>
    </citation>
    <scope>NUCLEOTIDE SEQUENCE</scope>
</reference>
<protein>
    <recommendedName>
        <fullName evidence="4">Na+/H+ antiporter subunit G</fullName>
    </recommendedName>
</protein>
<proteinExistence type="predicted"/>
<feature type="region of interest" description="Disordered" evidence="1">
    <location>
        <begin position="91"/>
        <end position="117"/>
    </location>
</feature>
<organism evidence="3">
    <name type="scientific">marine metagenome</name>
    <dbReference type="NCBI Taxonomy" id="408172"/>
    <lineage>
        <taxon>unclassified sequences</taxon>
        <taxon>metagenomes</taxon>
        <taxon>ecological metagenomes</taxon>
    </lineage>
</organism>
<evidence type="ECO:0000256" key="1">
    <source>
        <dbReference type="SAM" id="MobiDB-lite"/>
    </source>
</evidence>
<feature type="transmembrane region" description="Helical" evidence="2">
    <location>
        <begin position="62"/>
        <end position="81"/>
    </location>
</feature>
<accession>A0A383ERD4</accession>
<evidence type="ECO:0000256" key="2">
    <source>
        <dbReference type="SAM" id="Phobius"/>
    </source>
</evidence>
<keyword evidence="2" id="KW-0812">Transmembrane</keyword>
<dbReference type="PANTHER" id="PTHR34703">
    <property type="entry name" value="ANTIPORTER SUBUNIT MNHG2-RELATED"/>
    <property type="match status" value="1"/>
</dbReference>
<sequence length="117" mass="12522">MEIAAAILILLGILFFFGAVVGLLRFPDFYTRMHAAGKGDTLSTVLILGGFILYNLSEGGDAGSWNVLVKLVFIALFIMLTSPASTHALMKAGFESGNDPETLEDEEPEGQSKEDAP</sequence>
<evidence type="ECO:0000313" key="3">
    <source>
        <dbReference type="EMBL" id="SVE59456.1"/>
    </source>
</evidence>
<dbReference type="EMBL" id="UINC01228232">
    <property type="protein sequence ID" value="SVE59456.1"/>
    <property type="molecule type" value="Genomic_DNA"/>
</dbReference>
<dbReference type="GO" id="GO:0015385">
    <property type="term" value="F:sodium:proton antiporter activity"/>
    <property type="evidence" value="ECO:0007669"/>
    <property type="project" value="TreeGrafter"/>
</dbReference>
<evidence type="ECO:0008006" key="4">
    <source>
        <dbReference type="Google" id="ProtNLM"/>
    </source>
</evidence>
<feature type="transmembrane region" description="Helical" evidence="2">
    <location>
        <begin position="39"/>
        <end position="56"/>
    </location>
</feature>
<dbReference type="Pfam" id="PF03334">
    <property type="entry name" value="PhaG_MnhG_YufB"/>
    <property type="match status" value="1"/>
</dbReference>
<feature type="transmembrane region" description="Helical" evidence="2">
    <location>
        <begin position="6"/>
        <end position="27"/>
    </location>
</feature>
<dbReference type="NCBIfam" id="TIGR01300">
    <property type="entry name" value="CPA3_mnhG_phaG"/>
    <property type="match status" value="1"/>
</dbReference>
<dbReference type="PANTHER" id="PTHR34703:SF1">
    <property type="entry name" value="ANTIPORTER SUBUNIT MNHG2-RELATED"/>
    <property type="match status" value="1"/>
</dbReference>
<keyword evidence="2" id="KW-0472">Membrane</keyword>
<gene>
    <name evidence="3" type="ORF">METZ01_LOCUS512310</name>
</gene>
<dbReference type="AlphaFoldDB" id="A0A383ERD4"/>
<dbReference type="InterPro" id="IPR005133">
    <property type="entry name" value="PhaG_MnhG_YufB"/>
</dbReference>
<keyword evidence="2" id="KW-1133">Transmembrane helix</keyword>